<protein>
    <submittedName>
        <fullName evidence="3">Uncharacterized protein LOC111354749</fullName>
    </submittedName>
</protein>
<sequence length="166" mass="17191">MEGMTHGARTRGLRRGRGVRVRLPVPAVVEVSRGGGVTGGSGGRGGRGSPGCRGGRGSRARPQGPNRLIIRDITEMPIGEGLETPLHPRRMRVWQPSRPQTAPTPAPTASAPCTPSGSSTMVSRESQSPVLVMPPSPAMFVECSLSGLSTPSGPSPVLEMPPSPAM</sequence>
<dbReference type="RefSeq" id="XP_022824063.1">
    <property type="nucleotide sequence ID" value="XM_022968295.1"/>
</dbReference>
<dbReference type="OrthoDB" id="7488995at2759"/>
<feature type="compositionally biased region" description="Low complexity" evidence="1">
    <location>
        <begin position="144"/>
        <end position="156"/>
    </location>
</feature>
<feature type="region of interest" description="Disordered" evidence="1">
    <location>
        <begin position="31"/>
        <end position="166"/>
    </location>
</feature>
<reference evidence="3" key="1">
    <citation type="submission" date="2025-08" db="UniProtKB">
        <authorList>
            <consortium name="RefSeq"/>
        </authorList>
    </citation>
    <scope>IDENTIFICATION</scope>
    <source>
        <strain evidence="3">Ishihara</strain>
        <tissue evidence="3">Whole body</tissue>
    </source>
</reference>
<proteinExistence type="predicted"/>
<dbReference type="KEGG" id="sliu:111354749"/>
<keyword evidence="2" id="KW-1185">Reference proteome</keyword>
<gene>
    <name evidence="3" type="primary">LOC111354749</name>
</gene>
<accession>A0A9J7E6N4</accession>
<evidence type="ECO:0000313" key="2">
    <source>
        <dbReference type="Proteomes" id="UP000301870"/>
    </source>
</evidence>
<evidence type="ECO:0000313" key="3">
    <source>
        <dbReference type="RefSeq" id="XP_022824063.1"/>
    </source>
</evidence>
<evidence type="ECO:0000256" key="1">
    <source>
        <dbReference type="SAM" id="MobiDB-lite"/>
    </source>
</evidence>
<dbReference type="Proteomes" id="UP000301870">
    <property type="component" value="Chromosome 19"/>
</dbReference>
<dbReference type="AlphaFoldDB" id="A0A9J7E6N4"/>
<dbReference type="GeneID" id="111354749"/>
<feature type="compositionally biased region" description="Gly residues" evidence="1">
    <location>
        <begin position="33"/>
        <end position="57"/>
    </location>
</feature>
<name>A0A9J7E6N4_SPOLT</name>
<feature type="compositionally biased region" description="Low complexity" evidence="1">
    <location>
        <begin position="96"/>
        <end position="120"/>
    </location>
</feature>
<organism evidence="2 3">
    <name type="scientific">Spodoptera litura</name>
    <name type="common">Asian cotton leafworm</name>
    <dbReference type="NCBI Taxonomy" id="69820"/>
    <lineage>
        <taxon>Eukaryota</taxon>
        <taxon>Metazoa</taxon>
        <taxon>Ecdysozoa</taxon>
        <taxon>Arthropoda</taxon>
        <taxon>Hexapoda</taxon>
        <taxon>Insecta</taxon>
        <taxon>Pterygota</taxon>
        <taxon>Neoptera</taxon>
        <taxon>Endopterygota</taxon>
        <taxon>Lepidoptera</taxon>
        <taxon>Glossata</taxon>
        <taxon>Ditrysia</taxon>
        <taxon>Noctuoidea</taxon>
        <taxon>Noctuidae</taxon>
        <taxon>Amphipyrinae</taxon>
        <taxon>Spodoptera</taxon>
    </lineage>
</organism>